<dbReference type="RefSeq" id="WP_084260485.1">
    <property type="nucleotide sequence ID" value="NZ_CP133218.1"/>
</dbReference>
<dbReference type="PROSITE" id="PS50110">
    <property type="entry name" value="RESPONSE_REGULATORY"/>
    <property type="match status" value="1"/>
</dbReference>
<dbReference type="SUPFAM" id="SSF55874">
    <property type="entry name" value="ATPase domain of HSP90 chaperone/DNA topoisomerase II/histidine kinase"/>
    <property type="match status" value="1"/>
</dbReference>
<dbReference type="InterPro" id="IPR005467">
    <property type="entry name" value="His_kinase_dom"/>
</dbReference>
<evidence type="ECO:0000259" key="8">
    <source>
        <dbReference type="PROSITE" id="PS50110"/>
    </source>
</evidence>
<dbReference type="InterPro" id="IPR035965">
    <property type="entry name" value="PAS-like_dom_sf"/>
</dbReference>
<feature type="domain" description="PAS" evidence="9">
    <location>
        <begin position="169"/>
        <end position="241"/>
    </location>
</feature>
<dbReference type="InterPro" id="IPR003594">
    <property type="entry name" value="HATPase_dom"/>
</dbReference>
<organism evidence="11 12">
    <name type="scientific">Thiothrix lacustris</name>
    <dbReference type="NCBI Taxonomy" id="525917"/>
    <lineage>
        <taxon>Bacteria</taxon>
        <taxon>Pseudomonadati</taxon>
        <taxon>Pseudomonadota</taxon>
        <taxon>Gammaproteobacteria</taxon>
        <taxon>Thiotrichales</taxon>
        <taxon>Thiotrichaceae</taxon>
        <taxon>Thiothrix</taxon>
    </lineage>
</organism>
<evidence type="ECO:0000256" key="1">
    <source>
        <dbReference type="ARBA" id="ARBA00000085"/>
    </source>
</evidence>
<dbReference type="SUPFAM" id="SSF47384">
    <property type="entry name" value="Homodimeric domain of signal transducing histidine kinase"/>
    <property type="match status" value="1"/>
</dbReference>
<dbReference type="InterPro" id="IPR001610">
    <property type="entry name" value="PAC"/>
</dbReference>
<dbReference type="InterPro" id="IPR013656">
    <property type="entry name" value="PAS_4"/>
</dbReference>
<dbReference type="Proteomes" id="UP001236657">
    <property type="component" value="Chromosome"/>
</dbReference>
<dbReference type="SMART" id="SM00388">
    <property type="entry name" value="HisKA"/>
    <property type="match status" value="1"/>
</dbReference>
<feature type="domain" description="Response regulatory" evidence="8">
    <location>
        <begin position="560"/>
        <end position="680"/>
    </location>
</feature>
<dbReference type="Gene3D" id="3.30.450.20">
    <property type="entry name" value="PAS domain"/>
    <property type="match status" value="2"/>
</dbReference>
<dbReference type="CDD" id="cd16922">
    <property type="entry name" value="HATPase_EvgS-ArcB-TorS-like"/>
    <property type="match status" value="1"/>
</dbReference>
<dbReference type="PANTHER" id="PTHR45339">
    <property type="entry name" value="HYBRID SIGNAL TRANSDUCTION HISTIDINE KINASE J"/>
    <property type="match status" value="1"/>
</dbReference>
<dbReference type="InterPro" id="IPR013655">
    <property type="entry name" value="PAS_fold_3"/>
</dbReference>
<evidence type="ECO:0000256" key="4">
    <source>
        <dbReference type="ARBA" id="ARBA00023012"/>
    </source>
</evidence>
<dbReference type="EC" id="2.7.13.3" evidence="2"/>
<dbReference type="PROSITE" id="PS50112">
    <property type="entry name" value="PAS"/>
    <property type="match status" value="2"/>
</dbReference>
<feature type="domain" description="Histidine kinase" evidence="7">
    <location>
        <begin position="315"/>
        <end position="536"/>
    </location>
</feature>
<evidence type="ECO:0000313" key="12">
    <source>
        <dbReference type="Proteomes" id="UP001236657"/>
    </source>
</evidence>
<comment type="catalytic activity">
    <reaction evidence="1">
        <text>ATP + protein L-histidine = ADP + protein N-phospho-L-histidine.</text>
        <dbReference type="EC" id="2.7.13.3"/>
    </reaction>
</comment>
<evidence type="ECO:0000259" key="9">
    <source>
        <dbReference type="PROSITE" id="PS50112"/>
    </source>
</evidence>
<dbReference type="Pfam" id="PF08447">
    <property type="entry name" value="PAS_3"/>
    <property type="match status" value="1"/>
</dbReference>
<gene>
    <name evidence="11" type="ORF">RCF98_07980</name>
</gene>
<name>A0ABY9MUM4_9GAMM</name>
<feature type="domain" description="PAS" evidence="9">
    <location>
        <begin position="42"/>
        <end position="113"/>
    </location>
</feature>
<dbReference type="InterPro" id="IPR003661">
    <property type="entry name" value="HisK_dim/P_dom"/>
</dbReference>
<dbReference type="InterPro" id="IPR036890">
    <property type="entry name" value="HATPase_C_sf"/>
</dbReference>
<dbReference type="InterPro" id="IPR004358">
    <property type="entry name" value="Sig_transdc_His_kin-like_C"/>
</dbReference>
<dbReference type="SMART" id="SM00091">
    <property type="entry name" value="PAS"/>
    <property type="match status" value="2"/>
</dbReference>
<dbReference type="InterPro" id="IPR000700">
    <property type="entry name" value="PAS-assoc_C"/>
</dbReference>
<keyword evidence="4" id="KW-0902">Two-component regulatory system</keyword>
<dbReference type="CDD" id="cd00082">
    <property type="entry name" value="HisKA"/>
    <property type="match status" value="1"/>
</dbReference>
<feature type="modified residue" description="4-aspartylphosphate" evidence="5">
    <location>
        <position position="609"/>
    </location>
</feature>
<evidence type="ECO:0000256" key="3">
    <source>
        <dbReference type="ARBA" id="ARBA00022553"/>
    </source>
</evidence>
<dbReference type="PANTHER" id="PTHR45339:SF1">
    <property type="entry name" value="HYBRID SIGNAL TRANSDUCTION HISTIDINE KINASE J"/>
    <property type="match status" value="1"/>
</dbReference>
<dbReference type="SMART" id="SM00086">
    <property type="entry name" value="PAC"/>
    <property type="match status" value="1"/>
</dbReference>
<keyword evidence="12" id="KW-1185">Reference proteome</keyword>
<dbReference type="Gene3D" id="3.40.50.2300">
    <property type="match status" value="1"/>
</dbReference>
<dbReference type="InterPro" id="IPR036097">
    <property type="entry name" value="HisK_dim/P_sf"/>
</dbReference>
<reference evidence="11 12" key="1">
    <citation type="submission" date="2023-08" db="EMBL/GenBank/DDBJ databases">
        <title>New molecular markers tilS and rpoB for phylogenetic and monitoring studies of the genus Thiothrix biodiversity.</title>
        <authorList>
            <person name="Ravin N.V."/>
            <person name="Smolyakov D."/>
            <person name="Markov N.D."/>
            <person name="Beletsky A.V."/>
            <person name="Mardanov A.V."/>
            <person name="Rudenko T.S."/>
            <person name="Grabovich M.Y."/>
        </authorList>
    </citation>
    <scope>NUCLEOTIDE SEQUENCE [LARGE SCALE GENOMIC DNA]</scope>
    <source>
        <strain evidence="11 12">MK1</strain>
    </source>
</reference>
<accession>A0ABY9MUM4</accession>
<dbReference type="CDD" id="cd17546">
    <property type="entry name" value="REC_hyHK_CKI1_RcsC-like"/>
    <property type="match status" value="1"/>
</dbReference>
<evidence type="ECO:0000256" key="2">
    <source>
        <dbReference type="ARBA" id="ARBA00012438"/>
    </source>
</evidence>
<dbReference type="EMBL" id="CP133218">
    <property type="protein sequence ID" value="WML92267.1"/>
    <property type="molecule type" value="Genomic_DNA"/>
</dbReference>
<dbReference type="SUPFAM" id="SSF55785">
    <property type="entry name" value="PYP-like sensor domain (PAS domain)"/>
    <property type="match status" value="2"/>
</dbReference>
<dbReference type="Pfam" id="PF02518">
    <property type="entry name" value="HATPase_c"/>
    <property type="match status" value="1"/>
</dbReference>
<dbReference type="PROSITE" id="PS50109">
    <property type="entry name" value="HIS_KIN"/>
    <property type="match status" value="1"/>
</dbReference>
<evidence type="ECO:0000256" key="5">
    <source>
        <dbReference type="PROSITE-ProRule" id="PRU00169"/>
    </source>
</evidence>
<dbReference type="SUPFAM" id="SSF52172">
    <property type="entry name" value="CheY-like"/>
    <property type="match status" value="1"/>
</dbReference>
<feature type="domain" description="PAC" evidence="10">
    <location>
        <begin position="244"/>
        <end position="297"/>
    </location>
</feature>
<dbReference type="InterPro" id="IPR001789">
    <property type="entry name" value="Sig_transdc_resp-reg_receiver"/>
</dbReference>
<protein>
    <recommendedName>
        <fullName evidence="2">histidine kinase</fullName>
        <ecNumber evidence="2">2.7.13.3</ecNumber>
    </recommendedName>
</protein>
<dbReference type="CDD" id="cd00130">
    <property type="entry name" value="PAS"/>
    <property type="match status" value="1"/>
</dbReference>
<dbReference type="InterPro" id="IPR011006">
    <property type="entry name" value="CheY-like_superfamily"/>
</dbReference>
<dbReference type="PROSITE" id="PS50113">
    <property type="entry name" value="PAC"/>
    <property type="match status" value="1"/>
</dbReference>
<keyword evidence="3 5" id="KW-0597">Phosphoprotein</keyword>
<proteinExistence type="predicted"/>
<keyword evidence="6" id="KW-1133">Transmembrane helix</keyword>
<dbReference type="Pfam" id="PF08448">
    <property type="entry name" value="PAS_4"/>
    <property type="match status" value="1"/>
</dbReference>
<sequence length="687" mass="76654">MVPLSYLLSIVCLSGMAMGIMAYLLWRQQHRQTSCQQETLERENLLRTIVDESPTVIILKDEAGHFLFGNRSLAELYGTTPDKLLGKDDSDFNPNPLQVEAYQQDVQAILNSGETCVVMEQSTDAHTGAIRHYQSLKKPIIRVDGTKNLLILASDITDLYEARTLAEASEQRLKHVLEATAEGIWDWPVGSNHLFNNARWCELFGFPNDEIEHSLEDFTGLLLEEHRADVMAAIDQCLQGKGAYFHEHQMRRKDGRIIWVRDRGNVVEWDDDGNPLRLVGSVVDITDSKHAQLELQRAKEAAEAASKAKSEFLAVMSHEIRTPMNGVLGMVELLQLTELTKNQHHYTDIIATSGKHLLSVIEDILDFSKIEANKIELQQESFDLQILAEEIIELLTEQATSKQLYLTLHTTLQNKTKLQGDAHRLRQVLFNLIGNAIKFTASGTVTLDVCLQQRHENQILVQFSIRDTGIGIKENAQQRIFEAFTQEDGSTTRRFGGTGLGLPIAARLVGLMGGQLELSSQQGVGSRFYFTLPFTLADALTPPLPEAPQQTSTHSTLAGRVLLVEDNPINAEVARLWLEELGLDVILADNGTEALAVLEQQTIHLILMDLHMPGMTGQETSRTIRKREAEANEAQPIPIIALSADVAEEIRADCLAAGMNDYLSKPLNVAQLREKLGYWLQHQVATA</sequence>
<evidence type="ECO:0000256" key="6">
    <source>
        <dbReference type="SAM" id="Phobius"/>
    </source>
</evidence>
<evidence type="ECO:0000259" key="10">
    <source>
        <dbReference type="PROSITE" id="PS50113"/>
    </source>
</evidence>
<feature type="transmembrane region" description="Helical" evidence="6">
    <location>
        <begin position="6"/>
        <end position="26"/>
    </location>
</feature>
<dbReference type="Gene3D" id="1.10.287.130">
    <property type="match status" value="1"/>
</dbReference>
<dbReference type="Pfam" id="PF00072">
    <property type="entry name" value="Response_reg"/>
    <property type="match status" value="1"/>
</dbReference>
<dbReference type="SMART" id="SM00387">
    <property type="entry name" value="HATPase_c"/>
    <property type="match status" value="1"/>
</dbReference>
<dbReference type="Pfam" id="PF00512">
    <property type="entry name" value="HisKA"/>
    <property type="match status" value="1"/>
</dbReference>
<dbReference type="PRINTS" id="PR00344">
    <property type="entry name" value="BCTRLSENSOR"/>
</dbReference>
<dbReference type="SMART" id="SM00448">
    <property type="entry name" value="REC"/>
    <property type="match status" value="1"/>
</dbReference>
<dbReference type="NCBIfam" id="TIGR00229">
    <property type="entry name" value="sensory_box"/>
    <property type="match status" value="2"/>
</dbReference>
<dbReference type="InterPro" id="IPR000014">
    <property type="entry name" value="PAS"/>
</dbReference>
<evidence type="ECO:0000259" key="7">
    <source>
        <dbReference type="PROSITE" id="PS50109"/>
    </source>
</evidence>
<keyword evidence="6" id="KW-0472">Membrane</keyword>
<dbReference type="Gene3D" id="3.30.565.10">
    <property type="entry name" value="Histidine kinase-like ATPase, C-terminal domain"/>
    <property type="match status" value="1"/>
</dbReference>
<evidence type="ECO:0000313" key="11">
    <source>
        <dbReference type="EMBL" id="WML92267.1"/>
    </source>
</evidence>
<keyword evidence="6" id="KW-0812">Transmembrane</keyword>